<protein>
    <submittedName>
        <fullName evidence="1">Uncharacterized protein</fullName>
    </submittedName>
</protein>
<dbReference type="AlphaFoldDB" id="A0A6A5R671"/>
<evidence type="ECO:0000313" key="2">
    <source>
        <dbReference type="Proteomes" id="UP000800096"/>
    </source>
</evidence>
<name>A0A6A5R671_AMPQU</name>
<evidence type="ECO:0000313" key="1">
    <source>
        <dbReference type="EMBL" id="KAF1921417.1"/>
    </source>
</evidence>
<proteinExistence type="predicted"/>
<reference evidence="1" key="1">
    <citation type="journal article" date="2020" name="Stud. Mycol.">
        <title>101 Dothideomycetes genomes: a test case for predicting lifestyles and emergence of pathogens.</title>
        <authorList>
            <person name="Haridas S."/>
            <person name="Albert R."/>
            <person name="Binder M."/>
            <person name="Bloem J."/>
            <person name="Labutti K."/>
            <person name="Salamov A."/>
            <person name="Andreopoulos B."/>
            <person name="Baker S."/>
            <person name="Barry K."/>
            <person name="Bills G."/>
            <person name="Bluhm B."/>
            <person name="Cannon C."/>
            <person name="Castanera R."/>
            <person name="Culley D."/>
            <person name="Daum C."/>
            <person name="Ezra D."/>
            <person name="Gonzalez J."/>
            <person name="Henrissat B."/>
            <person name="Kuo A."/>
            <person name="Liang C."/>
            <person name="Lipzen A."/>
            <person name="Lutzoni F."/>
            <person name="Magnuson J."/>
            <person name="Mondo S."/>
            <person name="Nolan M."/>
            <person name="Ohm R."/>
            <person name="Pangilinan J."/>
            <person name="Park H.-J."/>
            <person name="Ramirez L."/>
            <person name="Alfaro M."/>
            <person name="Sun H."/>
            <person name="Tritt A."/>
            <person name="Yoshinaga Y."/>
            <person name="Zwiers L.-H."/>
            <person name="Turgeon B."/>
            <person name="Goodwin S."/>
            <person name="Spatafora J."/>
            <person name="Crous P."/>
            <person name="Grigoriev I."/>
        </authorList>
    </citation>
    <scope>NUCLEOTIDE SEQUENCE</scope>
    <source>
        <strain evidence="1">HMLAC05119</strain>
    </source>
</reference>
<keyword evidence="2" id="KW-1185">Reference proteome</keyword>
<sequence length="83" mass="9320">MLVSALPRTKHMFASLLSQAGIHPKSSCAQPSSESPFWLSPVNRLLVPASCKIHFSDLILWRLYNLAHHFCSSILRTLPIHRG</sequence>
<dbReference type="EMBL" id="ML979132">
    <property type="protein sequence ID" value="KAF1921417.1"/>
    <property type="molecule type" value="Genomic_DNA"/>
</dbReference>
<dbReference type="Proteomes" id="UP000800096">
    <property type="component" value="Unassembled WGS sequence"/>
</dbReference>
<organism evidence="1 2">
    <name type="scientific">Ampelomyces quisqualis</name>
    <name type="common">Powdery mildew agent</name>
    <dbReference type="NCBI Taxonomy" id="50730"/>
    <lineage>
        <taxon>Eukaryota</taxon>
        <taxon>Fungi</taxon>
        <taxon>Dikarya</taxon>
        <taxon>Ascomycota</taxon>
        <taxon>Pezizomycotina</taxon>
        <taxon>Dothideomycetes</taxon>
        <taxon>Pleosporomycetidae</taxon>
        <taxon>Pleosporales</taxon>
        <taxon>Pleosporineae</taxon>
        <taxon>Phaeosphaeriaceae</taxon>
        <taxon>Ampelomyces</taxon>
    </lineage>
</organism>
<accession>A0A6A5R671</accession>
<gene>
    <name evidence="1" type="ORF">BDU57DRAFT_510219</name>
</gene>